<evidence type="ECO:0000313" key="1">
    <source>
        <dbReference type="EMBL" id="MBS9722397.1"/>
    </source>
</evidence>
<proteinExistence type="predicted"/>
<reference evidence="1 2" key="1">
    <citation type="submission" date="2021-03" db="EMBL/GenBank/DDBJ databases">
        <title>Tianweitania aestuarii sp. nov., isolated from a tidal flat.</title>
        <authorList>
            <person name="Park S."/>
            <person name="Yoon J.-H."/>
        </authorList>
    </citation>
    <scope>NUCLEOTIDE SEQUENCE [LARGE SCALE GENOMIC DNA]</scope>
    <source>
        <strain evidence="1 2">BSSL-BM11</strain>
    </source>
</reference>
<keyword evidence="2" id="KW-1185">Reference proteome</keyword>
<dbReference type="Proteomes" id="UP001297272">
    <property type="component" value="Unassembled WGS sequence"/>
</dbReference>
<organism evidence="1 2">
    <name type="scientific">Tianweitania aestuarii</name>
    <dbReference type="NCBI Taxonomy" id="2814886"/>
    <lineage>
        <taxon>Bacteria</taxon>
        <taxon>Pseudomonadati</taxon>
        <taxon>Pseudomonadota</taxon>
        <taxon>Alphaproteobacteria</taxon>
        <taxon>Hyphomicrobiales</taxon>
        <taxon>Phyllobacteriaceae</taxon>
        <taxon>Tianweitania</taxon>
    </lineage>
</organism>
<accession>A0ABS5S396</accession>
<protein>
    <submittedName>
        <fullName evidence="1">Uncharacterized protein</fullName>
    </submittedName>
</protein>
<gene>
    <name evidence="1" type="ORF">JYU29_17020</name>
</gene>
<sequence>MAPPIRSIQDVVNQYLLSRRSKMSAISTADATRAIKSVLPAFSASDREIEDLIVAAAAQRGMALHFDMPRTAV</sequence>
<name>A0ABS5S396_9HYPH</name>
<dbReference type="EMBL" id="JAFMNX010000005">
    <property type="protein sequence ID" value="MBS9722397.1"/>
    <property type="molecule type" value="Genomic_DNA"/>
</dbReference>
<comment type="caution">
    <text evidence="1">The sequence shown here is derived from an EMBL/GenBank/DDBJ whole genome shotgun (WGS) entry which is preliminary data.</text>
</comment>
<dbReference type="RefSeq" id="WP_213986042.1">
    <property type="nucleotide sequence ID" value="NZ_JAFMNX010000005.1"/>
</dbReference>
<evidence type="ECO:0000313" key="2">
    <source>
        <dbReference type="Proteomes" id="UP001297272"/>
    </source>
</evidence>